<evidence type="ECO:0000256" key="4">
    <source>
        <dbReference type="ARBA" id="ARBA00023015"/>
    </source>
</evidence>
<organism evidence="12 13">
    <name type="scientific">Mycena venus</name>
    <dbReference type="NCBI Taxonomy" id="2733690"/>
    <lineage>
        <taxon>Eukaryota</taxon>
        <taxon>Fungi</taxon>
        <taxon>Dikarya</taxon>
        <taxon>Basidiomycota</taxon>
        <taxon>Agaricomycotina</taxon>
        <taxon>Agaricomycetes</taxon>
        <taxon>Agaricomycetidae</taxon>
        <taxon>Agaricales</taxon>
        <taxon>Marasmiineae</taxon>
        <taxon>Mycenaceae</taxon>
        <taxon>Mycena</taxon>
    </lineage>
</organism>
<evidence type="ECO:0000256" key="2">
    <source>
        <dbReference type="ARBA" id="ARBA00006178"/>
    </source>
</evidence>
<evidence type="ECO:0000256" key="7">
    <source>
        <dbReference type="ARBA" id="ARBA00025346"/>
    </source>
</evidence>
<keyword evidence="5" id="KW-0804">Transcription</keyword>
<accession>A0A8H6Z1T4</accession>
<dbReference type="InterPro" id="IPR007900">
    <property type="entry name" value="TAF4_C"/>
</dbReference>
<evidence type="ECO:0000256" key="1">
    <source>
        <dbReference type="ARBA" id="ARBA00004123"/>
    </source>
</evidence>
<feature type="compositionally biased region" description="Low complexity" evidence="10">
    <location>
        <begin position="35"/>
        <end position="51"/>
    </location>
</feature>
<feature type="domain" description="Transcription initiation factor TFIID component TAF4 C-terminal" evidence="11">
    <location>
        <begin position="108"/>
        <end position="396"/>
    </location>
</feature>
<dbReference type="EMBL" id="JACAZI010000002">
    <property type="protein sequence ID" value="KAF7368899.1"/>
    <property type="molecule type" value="Genomic_DNA"/>
</dbReference>
<dbReference type="AlphaFoldDB" id="A0A8H6Z1T4"/>
<name>A0A8H6Z1T4_9AGAR</name>
<evidence type="ECO:0000313" key="12">
    <source>
        <dbReference type="EMBL" id="KAF7368899.1"/>
    </source>
</evidence>
<dbReference type="Proteomes" id="UP000620124">
    <property type="component" value="Unassembled WGS sequence"/>
</dbReference>
<dbReference type="GO" id="GO:0016251">
    <property type="term" value="F:RNA polymerase II general transcription initiation factor activity"/>
    <property type="evidence" value="ECO:0007669"/>
    <property type="project" value="TreeGrafter"/>
</dbReference>
<sequence length="408" mass="44031">MSGPPSGIPAISAELWDSLIPIDADAADSEPDPTPTVVTTVPTTTTPSTPAASYQHYQPYSHYQHQPQPTFQSYQQYAPPQQNMARQAIANAQQANAGGFDTADVATLNDAIGSAGVDLRAEEESLQRSHQQPQSYGFSEDRSRKQPAKPYFDVAFLGSTMRTIASRHKVNSGVPEDCVNYLALALRARLQDLVTGMIDAARHRTSAQFDRPASLYEDGTAAWGILVRSDVAKQLAALEKVERDEEERLREVRERRDKAITDALTALLNGEDNVRIEIPGDDEMDVDGGARRRPKKQKAAVVSEEVGRKMTNAAANRAAGLTGKYTWLTMGNGAPRLRPVGAAAAAPPAEGATPPPRPYKPSNAVTAVPPPLPPDADHRTAITIRDAMFVIEKERGHGGGRGAARGWT</sequence>
<evidence type="ECO:0000256" key="6">
    <source>
        <dbReference type="ARBA" id="ARBA00023242"/>
    </source>
</evidence>
<comment type="function">
    <text evidence="7">Functions as a component of the DNA-binding general transcription factor complex TFIID. Binding of TFIID to a promoter (with or without TATA element) is the initial step in pre-initiation complex (PIC) formation. TFIID plays a key role in the regulation of gene expression by RNA polymerase II through different activities such as transcription activator interaction, core promoter recognition and selectivity, TFIIA and TFIIB interaction, chromatin modification (histone acetylation by TAF1), facilitation of DNA opening and initiation of transcription.</text>
</comment>
<dbReference type="InterPro" id="IPR045144">
    <property type="entry name" value="TAF4"/>
</dbReference>
<evidence type="ECO:0000259" key="11">
    <source>
        <dbReference type="Pfam" id="PF05236"/>
    </source>
</evidence>
<evidence type="ECO:0000256" key="5">
    <source>
        <dbReference type="ARBA" id="ARBA00023163"/>
    </source>
</evidence>
<feature type="compositionally biased region" description="Polar residues" evidence="10">
    <location>
        <begin position="128"/>
        <end position="137"/>
    </location>
</feature>
<dbReference type="OrthoDB" id="21060at2759"/>
<gene>
    <name evidence="12" type="ORF">MVEN_00215800</name>
</gene>
<dbReference type="GO" id="GO:0006367">
    <property type="term" value="P:transcription initiation at RNA polymerase II promoter"/>
    <property type="evidence" value="ECO:0007669"/>
    <property type="project" value="TreeGrafter"/>
</dbReference>
<evidence type="ECO:0000256" key="10">
    <source>
        <dbReference type="SAM" id="MobiDB-lite"/>
    </source>
</evidence>
<comment type="similarity">
    <text evidence="2">Belongs to the TAF4 family.</text>
</comment>
<keyword evidence="13" id="KW-1185">Reference proteome</keyword>
<dbReference type="GO" id="GO:0003677">
    <property type="term" value="F:DNA binding"/>
    <property type="evidence" value="ECO:0007669"/>
    <property type="project" value="TreeGrafter"/>
</dbReference>
<dbReference type="PANTHER" id="PTHR15138">
    <property type="entry name" value="TRANSCRIPTION INITIATION FACTOR TFIID SUBUNIT 4"/>
    <property type="match status" value="1"/>
</dbReference>
<evidence type="ECO:0000256" key="3">
    <source>
        <dbReference type="ARBA" id="ARBA00017306"/>
    </source>
</evidence>
<comment type="caution">
    <text evidence="12">The sequence shown here is derived from an EMBL/GenBank/DDBJ whole genome shotgun (WGS) entry which is preliminary data.</text>
</comment>
<dbReference type="Pfam" id="PF05236">
    <property type="entry name" value="TAF4"/>
    <property type="match status" value="1"/>
</dbReference>
<dbReference type="CDD" id="cd08045">
    <property type="entry name" value="HFD_TAF4"/>
    <property type="match status" value="1"/>
</dbReference>
<keyword evidence="4" id="KW-0805">Transcription regulation</keyword>
<dbReference type="PANTHER" id="PTHR15138:SF14">
    <property type="entry name" value="TRANSCRIPTION INITIATION FACTOR TFIID SUBUNIT 4"/>
    <property type="match status" value="1"/>
</dbReference>
<keyword evidence="9" id="KW-0175">Coiled coil</keyword>
<keyword evidence="6" id="KW-0539">Nucleus</keyword>
<evidence type="ECO:0000313" key="13">
    <source>
        <dbReference type="Proteomes" id="UP000620124"/>
    </source>
</evidence>
<evidence type="ECO:0000256" key="8">
    <source>
        <dbReference type="ARBA" id="ARBA00031747"/>
    </source>
</evidence>
<evidence type="ECO:0000256" key="9">
    <source>
        <dbReference type="SAM" id="Coils"/>
    </source>
</evidence>
<proteinExistence type="inferred from homology"/>
<feature type="region of interest" description="Disordered" evidence="10">
    <location>
        <begin position="121"/>
        <end position="145"/>
    </location>
</feature>
<feature type="region of interest" description="Disordered" evidence="10">
    <location>
        <begin position="24"/>
        <end position="51"/>
    </location>
</feature>
<reference evidence="12" key="1">
    <citation type="submission" date="2020-05" db="EMBL/GenBank/DDBJ databases">
        <title>Mycena genomes resolve the evolution of fungal bioluminescence.</title>
        <authorList>
            <person name="Tsai I.J."/>
        </authorList>
    </citation>
    <scope>NUCLEOTIDE SEQUENCE</scope>
    <source>
        <strain evidence="12">CCC161011</strain>
    </source>
</reference>
<dbReference type="GO" id="GO:0005669">
    <property type="term" value="C:transcription factor TFIID complex"/>
    <property type="evidence" value="ECO:0007669"/>
    <property type="project" value="InterPro"/>
</dbReference>
<feature type="coiled-coil region" evidence="9">
    <location>
        <begin position="235"/>
        <end position="262"/>
    </location>
</feature>
<comment type="subcellular location">
    <subcellularLocation>
        <location evidence="1">Nucleus</location>
    </subcellularLocation>
</comment>
<protein>
    <recommendedName>
        <fullName evidence="3">Transcription initiation factor TFIID subunit 4</fullName>
    </recommendedName>
    <alternativeName>
        <fullName evidence="8">TBP-associated factor 4</fullName>
    </alternativeName>
</protein>
<feature type="region of interest" description="Disordered" evidence="10">
    <location>
        <begin position="279"/>
        <end position="298"/>
    </location>
</feature>